<dbReference type="GO" id="GO:0005737">
    <property type="term" value="C:cytoplasm"/>
    <property type="evidence" value="ECO:0007669"/>
    <property type="project" value="UniProtKB-SubCell"/>
</dbReference>
<accession>A0A9D3AWF1</accession>
<comment type="caution">
    <text evidence="4">The sequence shown here is derived from an EMBL/GenBank/DDBJ whole genome shotgun (WGS) entry which is preliminary data.</text>
</comment>
<dbReference type="Pfam" id="PF00582">
    <property type="entry name" value="Usp"/>
    <property type="match status" value="1"/>
</dbReference>
<name>A0A9D3AWF1_9FIRM</name>
<proteinExistence type="inferred from homology"/>
<dbReference type="PANTHER" id="PTHR46268">
    <property type="entry name" value="STRESS RESPONSE PROTEIN NHAX"/>
    <property type="match status" value="1"/>
</dbReference>
<evidence type="ECO:0000313" key="5">
    <source>
        <dbReference type="Proteomes" id="UP000798488"/>
    </source>
</evidence>
<evidence type="ECO:0000256" key="1">
    <source>
        <dbReference type="ARBA" id="ARBA00008791"/>
    </source>
</evidence>
<dbReference type="SUPFAM" id="SSF52402">
    <property type="entry name" value="Adenine nucleotide alpha hydrolases-like"/>
    <property type="match status" value="1"/>
</dbReference>
<reference evidence="4" key="1">
    <citation type="submission" date="2016-02" db="EMBL/GenBank/DDBJ databases">
        <title>Draft Genome Sequence of Sporotomaculum syntrophicum Strain FB, a Syntrophic Benzoate Degrader.</title>
        <authorList>
            <person name="Nobu M.K."/>
            <person name="Narihiro T."/>
            <person name="Qiu Y.-L."/>
            <person name="Ohashi A."/>
            <person name="Liu W.-T."/>
            <person name="Yuji S."/>
        </authorList>
    </citation>
    <scope>NUCLEOTIDE SEQUENCE</scope>
    <source>
        <strain evidence="4">FB</strain>
    </source>
</reference>
<dbReference type="AlphaFoldDB" id="A0A9D3AWF1"/>
<evidence type="ECO:0000259" key="3">
    <source>
        <dbReference type="Pfam" id="PF00582"/>
    </source>
</evidence>
<dbReference type="PANTHER" id="PTHR46268:SF6">
    <property type="entry name" value="UNIVERSAL STRESS PROTEIN UP12"/>
    <property type="match status" value="1"/>
</dbReference>
<evidence type="ECO:0000313" key="4">
    <source>
        <dbReference type="EMBL" id="KAF1085345.1"/>
    </source>
</evidence>
<dbReference type="Gene3D" id="3.40.50.620">
    <property type="entry name" value="HUPs"/>
    <property type="match status" value="1"/>
</dbReference>
<dbReference type="OrthoDB" id="9794782at2"/>
<dbReference type="PRINTS" id="PR01438">
    <property type="entry name" value="UNVRSLSTRESS"/>
</dbReference>
<dbReference type="InterPro" id="IPR014729">
    <property type="entry name" value="Rossmann-like_a/b/a_fold"/>
</dbReference>
<dbReference type="RefSeq" id="WP_161821821.1">
    <property type="nucleotide sequence ID" value="NZ_LSRS01000003.1"/>
</dbReference>
<keyword evidence="5" id="KW-1185">Reference proteome</keyword>
<comment type="subcellular location">
    <subcellularLocation>
        <location evidence="2">Cytoplasm</location>
    </subcellularLocation>
</comment>
<gene>
    <name evidence="4" type="ORF">SPSYN_01481</name>
</gene>
<feature type="domain" description="UspA" evidence="3">
    <location>
        <begin position="1"/>
        <end position="144"/>
    </location>
</feature>
<dbReference type="InterPro" id="IPR006016">
    <property type="entry name" value="UspA"/>
</dbReference>
<dbReference type="CDD" id="cd00293">
    <property type="entry name" value="USP-like"/>
    <property type="match status" value="1"/>
</dbReference>
<comment type="similarity">
    <text evidence="1 2">Belongs to the universal stress protein A family.</text>
</comment>
<evidence type="ECO:0000256" key="2">
    <source>
        <dbReference type="PIRNR" id="PIRNR006276"/>
    </source>
</evidence>
<dbReference type="PIRSF" id="PIRSF006276">
    <property type="entry name" value="UspA"/>
    <property type="match status" value="1"/>
</dbReference>
<keyword evidence="2" id="KW-0963">Cytoplasm</keyword>
<dbReference type="InterPro" id="IPR006015">
    <property type="entry name" value="Universal_stress_UspA"/>
</dbReference>
<dbReference type="Proteomes" id="UP000798488">
    <property type="component" value="Unassembled WGS sequence"/>
</dbReference>
<dbReference type="EMBL" id="LSRS01000003">
    <property type="protein sequence ID" value="KAF1085345.1"/>
    <property type="molecule type" value="Genomic_DNA"/>
</dbReference>
<organism evidence="4 5">
    <name type="scientific">Sporotomaculum syntrophicum</name>
    <dbReference type="NCBI Taxonomy" id="182264"/>
    <lineage>
        <taxon>Bacteria</taxon>
        <taxon>Bacillati</taxon>
        <taxon>Bacillota</taxon>
        <taxon>Clostridia</taxon>
        <taxon>Eubacteriales</taxon>
        <taxon>Desulfallaceae</taxon>
        <taxon>Sporotomaculum</taxon>
    </lineage>
</organism>
<protein>
    <recommendedName>
        <fullName evidence="2">Universal stress protein</fullName>
    </recommendedName>
</protein>
<sequence>MYKKILVPLDGSATAMMAAAQAIDIAEKYSAQVTLLHVCPNFNFMNEFSMHAAIDYTQLKEEFTVQGEKILADALAKFPDTQVNINKKLVWGYPSEEIIQEANEGGYDLIVTGSRGLSAIKGYLMGSVSNRVTKHAPCPVLVVR</sequence>